<proteinExistence type="predicted"/>
<name>A0A4Y2L384_ARAVE</name>
<accession>A0A4Y2L384</accession>
<sequence length="121" mass="13588">MKELARLGAYELGGRQPSSSGSTYLLREGLGREAVLAIRTQPQYSSLSHDCHSVKTRVLWQILLILVTGLLAADDNLKSAGLDADRNYVESRYLRDPRDFARAFSDGNQEDIYSDNRVKKK</sequence>
<comment type="caution">
    <text evidence="1">The sequence shown here is derived from an EMBL/GenBank/DDBJ whole genome shotgun (WGS) entry which is preliminary data.</text>
</comment>
<organism evidence="1 2">
    <name type="scientific">Araneus ventricosus</name>
    <name type="common">Orbweaver spider</name>
    <name type="synonym">Epeira ventricosa</name>
    <dbReference type="NCBI Taxonomy" id="182803"/>
    <lineage>
        <taxon>Eukaryota</taxon>
        <taxon>Metazoa</taxon>
        <taxon>Ecdysozoa</taxon>
        <taxon>Arthropoda</taxon>
        <taxon>Chelicerata</taxon>
        <taxon>Arachnida</taxon>
        <taxon>Araneae</taxon>
        <taxon>Araneomorphae</taxon>
        <taxon>Entelegynae</taxon>
        <taxon>Araneoidea</taxon>
        <taxon>Araneidae</taxon>
        <taxon>Araneus</taxon>
    </lineage>
</organism>
<protein>
    <submittedName>
        <fullName evidence="1">Uncharacterized protein</fullName>
    </submittedName>
</protein>
<dbReference type="EMBL" id="BGPR01005301">
    <property type="protein sequence ID" value="GBN08879.1"/>
    <property type="molecule type" value="Genomic_DNA"/>
</dbReference>
<keyword evidence="2" id="KW-1185">Reference proteome</keyword>
<evidence type="ECO:0000313" key="1">
    <source>
        <dbReference type="EMBL" id="GBN08879.1"/>
    </source>
</evidence>
<reference evidence="1 2" key="1">
    <citation type="journal article" date="2019" name="Sci. Rep.">
        <title>Orb-weaving spider Araneus ventricosus genome elucidates the spidroin gene catalogue.</title>
        <authorList>
            <person name="Kono N."/>
            <person name="Nakamura H."/>
            <person name="Ohtoshi R."/>
            <person name="Moran D.A.P."/>
            <person name="Shinohara A."/>
            <person name="Yoshida Y."/>
            <person name="Fujiwara M."/>
            <person name="Mori M."/>
            <person name="Tomita M."/>
            <person name="Arakawa K."/>
        </authorList>
    </citation>
    <scope>NUCLEOTIDE SEQUENCE [LARGE SCALE GENOMIC DNA]</scope>
</reference>
<dbReference type="AlphaFoldDB" id="A0A4Y2L384"/>
<gene>
    <name evidence="1" type="ORF">AVEN_202233_1</name>
</gene>
<dbReference type="Proteomes" id="UP000499080">
    <property type="component" value="Unassembled WGS sequence"/>
</dbReference>
<evidence type="ECO:0000313" key="2">
    <source>
        <dbReference type="Proteomes" id="UP000499080"/>
    </source>
</evidence>